<gene>
    <name evidence="2" type="ORF">HK097_010615</name>
</gene>
<keyword evidence="1" id="KW-0812">Transmembrane</keyword>
<evidence type="ECO:0000313" key="2">
    <source>
        <dbReference type="EMBL" id="KAJ3055414.1"/>
    </source>
</evidence>
<proteinExistence type="predicted"/>
<organism evidence="2 3">
    <name type="scientific">Rhizophlyctis rosea</name>
    <dbReference type="NCBI Taxonomy" id="64517"/>
    <lineage>
        <taxon>Eukaryota</taxon>
        <taxon>Fungi</taxon>
        <taxon>Fungi incertae sedis</taxon>
        <taxon>Chytridiomycota</taxon>
        <taxon>Chytridiomycota incertae sedis</taxon>
        <taxon>Chytridiomycetes</taxon>
        <taxon>Rhizophlyctidales</taxon>
        <taxon>Rhizophlyctidaceae</taxon>
        <taxon>Rhizophlyctis</taxon>
    </lineage>
</organism>
<comment type="caution">
    <text evidence="2">The sequence shown here is derived from an EMBL/GenBank/DDBJ whole genome shotgun (WGS) entry which is preliminary data.</text>
</comment>
<dbReference type="AlphaFoldDB" id="A0AAD5X4Z9"/>
<protein>
    <submittedName>
        <fullName evidence="2">Uncharacterized protein</fullName>
    </submittedName>
</protein>
<feature type="transmembrane region" description="Helical" evidence="1">
    <location>
        <begin position="12"/>
        <end position="30"/>
    </location>
</feature>
<keyword evidence="1" id="KW-0472">Membrane</keyword>
<reference evidence="2" key="1">
    <citation type="submission" date="2020-05" db="EMBL/GenBank/DDBJ databases">
        <title>Phylogenomic resolution of chytrid fungi.</title>
        <authorList>
            <person name="Stajich J.E."/>
            <person name="Amses K."/>
            <person name="Simmons R."/>
            <person name="Seto K."/>
            <person name="Myers J."/>
            <person name="Bonds A."/>
            <person name="Quandt C.A."/>
            <person name="Barry K."/>
            <person name="Liu P."/>
            <person name="Grigoriev I."/>
            <person name="Longcore J.E."/>
            <person name="James T.Y."/>
        </authorList>
    </citation>
    <scope>NUCLEOTIDE SEQUENCE</scope>
    <source>
        <strain evidence="2">JEL0318</strain>
    </source>
</reference>
<dbReference type="EMBL" id="JADGJD010000080">
    <property type="protein sequence ID" value="KAJ3055414.1"/>
    <property type="molecule type" value="Genomic_DNA"/>
</dbReference>
<evidence type="ECO:0000313" key="3">
    <source>
        <dbReference type="Proteomes" id="UP001212841"/>
    </source>
</evidence>
<evidence type="ECO:0000256" key="1">
    <source>
        <dbReference type="SAM" id="Phobius"/>
    </source>
</evidence>
<keyword evidence="3" id="KW-1185">Reference proteome</keyword>
<keyword evidence="1" id="KW-1133">Transmembrane helix</keyword>
<accession>A0AAD5X4Z9</accession>
<dbReference type="InterPro" id="IPR010530">
    <property type="entry name" value="B12D"/>
</dbReference>
<sequence length="74" mass="8537">MAILNRIPTGVYPLIAIMGVAVTGMTFRIWHASHAPDVLWTRKDRKTPPWETVQSHQTTKIYDPTGQFTEKWSR</sequence>
<dbReference type="Pfam" id="PF06522">
    <property type="entry name" value="B12D"/>
    <property type="match status" value="1"/>
</dbReference>
<name>A0AAD5X4Z9_9FUNG</name>
<dbReference type="Proteomes" id="UP001212841">
    <property type="component" value="Unassembled WGS sequence"/>
</dbReference>